<dbReference type="PANTHER" id="PTHR21310">
    <property type="entry name" value="AMINOGLYCOSIDE PHOSPHOTRANSFERASE-RELATED-RELATED"/>
    <property type="match status" value="1"/>
</dbReference>
<proteinExistence type="predicted"/>
<dbReference type="AlphaFoldDB" id="A0A164BKH8"/>
<dbReference type="Gene3D" id="3.90.1200.10">
    <property type="match status" value="1"/>
</dbReference>
<dbReference type="GO" id="GO:0016740">
    <property type="term" value="F:transferase activity"/>
    <property type="evidence" value="ECO:0007669"/>
    <property type="project" value="UniProtKB-KW"/>
</dbReference>
<dbReference type="SUPFAM" id="SSF56112">
    <property type="entry name" value="Protein kinase-like (PK-like)"/>
    <property type="match status" value="1"/>
</dbReference>
<reference evidence="2 3" key="1">
    <citation type="submission" date="2015-09" db="EMBL/GenBank/DDBJ databases">
        <title>Bacillus cereus food isolates.</title>
        <authorList>
            <person name="Boekhorst J."/>
        </authorList>
    </citation>
    <scope>NUCLEOTIDE SEQUENCE [LARGE SCALE GENOMIC DNA]</scope>
    <source>
        <strain evidence="2 3">B4082</strain>
    </source>
</reference>
<gene>
    <name evidence="2" type="ORF">B4082_5544</name>
</gene>
<evidence type="ECO:0000313" key="3">
    <source>
        <dbReference type="Proteomes" id="UP000076501"/>
    </source>
</evidence>
<feature type="domain" description="Aminoglycoside phosphotransferase" evidence="1">
    <location>
        <begin position="60"/>
        <end position="298"/>
    </location>
</feature>
<keyword evidence="2" id="KW-0808">Transferase</keyword>
<dbReference type="PATRIC" id="fig|1396.539.peg.4807"/>
<dbReference type="InterPro" id="IPR051678">
    <property type="entry name" value="AGP_Transferase"/>
</dbReference>
<dbReference type="CDD" id="cd05152">
    <property type="entry name" value="MPH2"/>
    <property type="match status" value="1"/>
</dbReference>
<dbReference type="EMBL" id="LJKA01000078">
    <property type="protein sequence ID" value="KZD26873.1"/>
    <property type="molecule type" value="Genomic_DNA"/>
</dbReference>
<dbReference type="InterPro" id="IPR002575">
    <property type="entry name" value="Aminoglycoside_PTrfase"/>
</dbReference>
<dbReference type="Proteomes" id="UP000076501">
    <property type="component" value="Unassembled WGS sequence"/>
</dbReference>
<dbReference type="InterPro" id="IPR011009">
    <property type="entry name" value="Kinase-like_dom_sf"/>
</dbReference>
<dbReference type="Pfam" id="PF01636">
    <property type="entry name" value="APH"/>
    <property type="match status" value="1"/>
</dbReference>
<dbReference type="PANTHER" id="PTHR21310:SF15">
    <property type="entry name" value="AMINOGLYCOSIDE PHOSPHOTRANSFERASE DOMAIN-CONTAINING PROTEIN"/>
    <property type="match status" value="1"/>
</dbReference>
<dbReference type="Gene3D" id="3.30.200.20">
    <property type="entry name" value="Phosphorylase Kinase, domain 1"/>
    <property type="match status" value="1"/>
</dbReference>
<accession>A0A164BKH8</accession>
<sequence length="335" mass="38679">MTNLLWISRVLHKFAIGNSLFFHYKKSVKYEKEVIDLNKQKAVEIARKYGLEVKEESIIFNESGLDFLVAYAEDDKGEEWVLRYPRRDDVTPRTIVEKKALDLVNKYATFQVPVWSVYEGDLIAYKKLIGVPAGTIDPEIQNYVWEMDYENVPEQFHQTLAKALASLHTVPKTEALKVGLFVQTAEEARKSMIERMEKVKAKFGVGESLWNRWQAWVKNEELWPQRTGLIHGDVHAGHTMIDKDANLTGFIDWTEAKVTDVSNDFVFQYRVFGEAALEKLINYYRQAGGIYWPAMKEHVIELNAAYPVAIAEFAIISGLEEYEQMAKETLEVNDR</sequence>
<comment type="caution">
    <text evidence="2">The sequence shown here is derived from an EMBL/GenBank/DDBJ whole genome shotgun (WGS) entry which is preliminary data.</text>
</comment>
<dbReference type="NCBIfam" id="NF038056">
    <property type="entry name" value="macrolide_MphM"/>
    <property type="match status" value="1"/>
</dbReference>
<evidence type="ECO:0000313" key="2">
    <source>
        <dbReference type="EMBL" id="KZD26873.1"/>
    </source>
</evidence>
<name>A0A164BKH8_BACCE</name>
<evidence type="ECO:0000259" key="1">
    <source>
        <dbReference type="Pfam" id="PF01636"/>
    </source>
</evidence>
<protein>
    <submittedName>
        <fullName evidence="2">Macrolide 2'-phosphotransferase</fullName>
    </submittedName>
</protein>
<organism evidence="2 3">
    <name type="scientific">Bacillus cereus</name>
    <dbReference type="NCBI Taxonomy" id="1396"/>
    <lineage>
        <taxon>Bacteria</taxon>
        <taxon>Bacillati</taxon>
        <taxon>Bacillota</taxon>
        <taxon>Bacilli</taxon>
        <taxon>Bacillales</taxon>
        <taxon>Bacillaceae</taxon>
        <taxon>Bacillus</taxon>
        <taxon>Bacillus cereus group</taxon>
    </lineage>
</organism>